<name>A0A7L9U4E6_9BURK</name>
<evidence type="ECO:0000313" key="7">
    <source>
        <dbReference type="EMBL" id="QOL48906.1"/>
    </source>
</evidence>
<organism evidence="7 8">
    <name type="scientific">Massilia litorea</name>
    <dbReference type="NCBI Taxonomy" id="2769491"/>
    <lineage>
        <taxon>Bacteria</taxon>
        <taxon>Pseudomonadati</taxon>
        <taxon>Pseudomonadota</taxon>
        <taxon>Betaproteobacteria</taxon>
        <taxon>Burkholderiales</taxon>
        <taxon>Oxalobacteraceae</taxon>
        <taxon>Telluria group</taxon>
        <taxon>Massilia</taxon>
    </lineage>
</organism>
<dbReference type="EMBL" id="CP062941">
    <property type="protein sequence ID" value="QOL48906.1"/>
    <property type="molecule type" value="Genomic_DNA"/>
</dbReference>
<accession>A0A7L9U4E6</accession>
<dbReference type="Proteomes" id="UP000593875">
    <property type="component" value="Chromosome"/>
</dbReference>
<proteinExistence type="inferred from homology"/>
<dbReference type="PANTHER" id="PTHR10996">
    <property type="entry name" value="2-HYDROXYACID DEHYDROGENASE-RELATED"/>
    <property type="match status" value="1"/>
</dbReference>
<reference evidence="7 8" key="1">
    <citation type="submission" date="2020-10" db="EMBL/GenBank/DDBJ databases">
        <title>Genome sequencing of Massilia sp. LPB0304.</title>
        <authorList>
            <person name="Kim J."/>
        </authorList>
    </citation>
    <scope>NUCLEOTIDE SEQUENCE [LARGE SCALE GENOMIC DNA]</scope>
    <source>
        <strain evidence="7 8">LPB0304</strain>
    </source>
</reference>
<keyword evidence="8" id="KW-1185">Reference proteome</keyword>
<dbReference type="KEGG" id="mlir:LPB04_18430"/>
<evidence type="ECO:0000256" key="4">
    <source>
        <dbReference type="RuleBase" id="RU003719"/>
    </source>
</evidence>
<dbReference type="GO" id="GO:0016618">
    <property type="term" value="F:hydroxypyruvate reductase [NAD(P)H] activity"/>
    <property type="evidence" value="ECO:0007669"/>
    <property type="project" value="TreeGrafter"/>
</dbReference>
<comment type="similarity">
    <text evidence="4">Belongs to the D-isomer specific 2-hydroxyacid dehydrogenase family.</text>
</comment>
<feature type="domain" description="D-isomer specific 2-hydroxyacid dehydrogenase catalytic" evidence="5">
    <location>
        <begin position="39"/>
        <end position="314"/>
    </location>
</feature>
<evidence type="ECO:0000259" key="5">
    <source>
        <dbReference type="Pfam" id="PF00389"/>
    </source>
</evidence>
<dbReference type="Pfam" id="PF02826">
    <property type="entry name" value="2-Hacid_dh_C"/>
    <property type="match status" value="1"/>
</dbReference>
<evidence type="ECO:0000256" key="1">
    <source>
        <dbReference type="ARBA" id="ARBA00022857"/>
    </source>
</evidence>
<evidence type="ECO:0000259" key="6">
    <source>
        <dbReference type="Pfam" id="PF02826"/>
    </source>
</evidence>
<dbReference type="SUPFAM" id="SSF52283">
    <property type="entry name" value="Formate/glycerate dehydrogenase catalytic domain-like"/>
    <property type="match status" value="1"/>
</dbReference>
<keyword evidence="1" id="KW-0521">NADP</keyword>
<dbReference type="InterPro" id="IPR036291">
    <property type="entry name" value="NAD(P)-bd_dom_sf"/>
</dbReference>
<dbReference type="RefSeq" id="WP_193685949.1">
    <property type="nucleotide sequence ID" value="NZ_CP062941.1"/>
</dbReference>
<dbReference type="InterPro" id="IPR006139">
    <property type="entry name" value="D-isomer_2_OHA_DH_cat_dom"/>
</dbReference>
<keyword evidence="2 4" id="KW-0560">Oxidoreductase</keyword>
<dbReference type="GO" id="GO:0030267">
    <property type="term" value="F:glyoxylate reductase (NADPH) activity"/>
    <property type="evidence" value="ECO:0007669"/>
    <property type="project" value="TreeGrafter"/>
</dbReference>
<protein>
    <submittedName>
        <fullName evidence="7">2-hydroxyacid dehydrogenase</fullName>
    </submittedName>
</protein>
<dbReference type="SUPFAM" id="SSF51735">
    <property type="entry name" value="NAD(P)-binding Rossmann-fold domains"/>
    <property type="match status" value="1"/>
</dbReference>
<feature type="domain" description="D-isomer specific 2-hydroxyacid dehydrogenase NAD-binding" evidence="6">
    <location>
        <begin position="111"/>
        <end position="283"/>
    </location>
</feature>
<dbReference type="AlphaFoldDB" id="A0A7L9U4E6"/>
<keyword evidence="3" id="KW-0520">NAD</keyword>
<evidence type="ECO:0000256" key="2">
    <source>
        <dbReference type="ARBA" id="ARBA00023002"/>
    </source>
</evidence>
<evidence type="ECO:0000256" key="3">
    <source>
        <dbReference type="ARBA" id="ARBA00023027"/>
    </source>
</evidence>
<gene>
    <name evidence="7" type="ORF">LPB04_18430</name>
</gene>
<dbReference type="GO" id="GO:0051287">
    <property type="term" value="F:NAD binding"/>
    <property type="evidence" value="ECO:0007669"/>
    <property type="project" value="InterPro"/>
</dbReference>
<dbReference type="Pfam" id="PF00389">
    <property type="entry name" value="2-Hacid_dh"/>
    <property type="match status" value="1"/>
</dbReference>
<dbReference type="PANTHER" id="PTHR10996:SF178">
    <property type="entry name" value="2-HYDROXYACID DEHYDROGENASE YGL185C-RELATED"/>
    <property type="match status" value="1"/>
</dbReference>
<dbReference type="CDD" id="cd12156">
    <property type="entry name" value="HPPR"/>
    <property type="match status" value="1"/>
</dbReference>
<dbReference type="Gene3D" id="3.40.50.720">
    <property type="entry name" value="NAD(P)-binding Rossmann-like Domain"/>
    <property type="match status" value="2"/>
</dbReference>
<dbReference type="FunFam" id="3.40.50.720:FF:000213">
    <property type="entry name" value="Putative 2-hydroxyacid dehydrogenase"/>
    <property type="match status" value="1"/>
</dbReference>
<evidence type="ECO:0000313" key="8">
    <source>
        <dbReference type="Proteomes" id="UP000593875"/>
    </source>
</evidence>
<dbReference type="GO" id="GO:0005829">
    <property type="term" value="C:cytosol"/>
    <property type="evidence" value="ECO:0007669"/>
    <property type="project" value="TreeGrafter"/>
</dbReference>
<dbReference type="InterPro" id="IPR050223">
    <property type="entry name" value="D-isomer_2-hydroxyacid_DH"/>
</dbReference>
<dbReference type="InterPro" id="IPR006140">
    <property type="entry name" value="D-isomer_DH_NAD-bd"/>
</dbReference>
<sequence length="319" mass="33168">MRPEILLLGSGWVAEVDEALERAFVCHRMAQVALAERAAFIERIGQKVRGVYTTGVAGIDGALAARLPALEIVAVHGVGVDAVDFAALAPRGIAVTNTPDVLTEDVADLAVALLLAASRRLPQLDRYVRAGEWEAKVPLRASRSLRGKVAGIVGLGRIGRAVATRLSSFGMAIRYYQRSTADAPYPRSESLLALAAGSDYLVVCAPGGAATRAMIDGAVLEALGPDGTLVNIARGSLVDEAALIAALQDGRLGGAALDVFADEPRVPAALRECENAVLTPHVGSFTVETRTAMGRLALDNLLAHFAGRPLPTPVTGAAA</sequence>